<accession>A0A238HDX2</accession>
<organism evidence="1">
    <name type="scientific">Kingella negevensis</name>
    <dbReference type="NCBI Taxonomy" id="1522312"/>
    <lineage>
        <taxon>Bacteria</taxon>
        <taxon>Pseudomonadati</taxon>
        <taxon>Pseudomonadota</taxon>
        <taxon>Betaproteobacteria</taxon>
        <taxon>Neisseriales</taxon>
        <taxon>Neisseriaceae</taxon>
        <taxon>Kingella</taxon>
    </lineage>
</organism>
<keyword evidence="3" id="KW-1185">Reference proteome</keyword>
<evidence type="ECO:0000313" key="1">
    <source>
        <dbReference type="EMBL" id="SMQ11739.1"/>
    </source>
</evidence>
<dbReference type="Proteomes" id="UP000215450">
    <property type="component" value="Unassembled WGS sequence"/>
</dbReference>
<protein>
    <submittedName>
        <fullName evidence="1">Uncharacterized protein</fullName>
    </submittedName>
</protein>
<evidence type="ECO:0000313" key="2">
    <source>
        <dbReference type="EMBL" id="SNB51501.1"/>
    </source>
</evidence>
<name>A0A238HDX2_9NEIS</name>
<dbReference type="EMBL" id="FXUV02000001">
    <property type="protein sequence ID" value="SNB51501.1"/>
    <property type="molecule type" value="Genomic_DNA"/>
</dbReference>
<sequence>MRMLILKRKGTLLVSIKIDLRIILALIMLFNQKAHIKTQPEKHFSGCVSYFNQSNWSSILSFKRSQKLF</sequence>
<reference evidence="2 3" key="2">
    <citation type="submission" date="2017-06" db="EMBL/GenBank/DDBJ databases">
        <authorList>
            <person name="Kim H.J."/>
            <person name="Triplett B.A."/>
        </authorList>
    </citation>
    <scope>NUCLEOTIDE SEQUENCE [LARGE SCALE GENOMIC DNA]</scope>
    <source>
        <strain evidence="2">Kingella_eburonensis</strain>
    </source>
</reference>
<evidence type="ECO:0000313" key="3">
    <source>
        <dbReference type="Proteomes" id="UP000215450"/>
    </source>
</evidence>
<dbReference type="AlphaFoldDB" id="A0A238HDX2"/>
<gene>
    <name evidence="1" type="ORF">KEBURONENSIS_00094</name>
</gene>
<dbReference type="EMBL" id="FXUV01000001">
    <property type="protein sequence ID" value="SMQ11739.1"/>
    <property type="molecule type" value="Genomic_DNA"/>
</dbReference>
<reference evidence="1" key="1">
    <citation type="submission" date="2017-05" db="EMBL/GenBank/DDBJ databases">
        <authorList>
            <person name="Song R."/>
            <person name="Chenine A.L."/>
            <person name="Ruprecht R.M."/>
        </authorList>
    </citation>
    <scope>NUCLEOTIDE SEQUENCE</scope>
    <source>
        <strain evidence="1">Kingella_eburonensis</strain>
    </source>
</reference>
<proteinExistence type="predicted"/>